<gene>
    <name evidence="2" type="ORF">Cgig2_016061</name>
</gene>
<proteinExistence type="predicted"/>
<protein>
    <submittedName>
        <fullName evidence="2">Uncharacterized protein</fullName>
    </submittedName>
</protein>
<name>A0A9Q1JW65_9CARY</name>
<comment type="caution">
    <text evidence="2">The sequence shown here is derived from an EMBL/GenBank/DDBJ whole genome shotgun (WGS) entry which is preliminary data.</text>
</comment>
<keyword evidence="3" id="KW-1185">Reference proteome</keyword>
<feature type="compositionally biased region" description="Polar residues" evidence="1">
    <location>
        <begin position="1"/>
        <end position="13"/>
    </location>
</feature>
<evidence type="ECO:0000256" key="1">
    <source>
        <dbReference type="SAM" id="MobiDB-lite"/>
    </source>
</evidence>
<accession>A0A9Q1JW65</accession>
<reference evidence="2" key="1">
    <citation type="submission" date="2022-04" db="EMBL/GenBank/DDBJ databases">
        <title>Carnegiea gigantea Genome sequencing and assembly v2.</title>
        <authorList>
            <person name="Copetti D."/>
            <person name="Sanderson M.J."/>
            <person name="Burquez A."/>
            <person name="Wojciechowski M.F."/>
        </authorList>
    </citation>
    <scope>NUCLEOTIDE SEQUENCE</scope>
    <source>
        <strain evidence="2">SGP5-SGP5p</strain>
        <tissue evidence="2">Aerial part</tissue>
    </source>
</reference>
<sequence length="163" mass="19162">MQPKISTRVQSNSKEVEKSTSKPVLQNIHEETLEKTITNIHQQSSEEIDDTFNEAQKQTIWDMGFGGLLELQVTELPRDLYKWLIDNFDAYSLELYITSDRRIEITPMDVHLMLAHQLMEERWKSFIARSQKALNIMQSFQYGEKNEILKKGHQSSVKCHSRY</sequence>
<evidence type="ECO:0000313" key="2">
    <source>
        <dbReference type="EMBL" id="KAJ8432431.1"/>
    </source>
</evidence>
<dbReference type="EMBL" id="JAKOGI010000607">
    <property type="protein sequence ID" value="KAJ8432431.1"/>
    <property type="molecule type" value="Genomic_DNA"/>
</dbReference>
<feature type="region of interest" description="Disordered" evidence="1">
    <location>
        <begin position="1"/>
        <end position="23"/>
    </location>
</feature>
<dbReference type="Proteomes" id="UP001153076">
    <property type="component" value="Unassembled WGS sequence"/>
</dbReference>
<evidence type="ECO:0000313" key="3">
    <source>
        <dbReference type="Proteomes" id="UP001153076"/>
    </source>
</evidence>
<dbReference type="AlphaFoldDB" id="A0A9Q1JW65"/>
<dbReference type="OrthoDB" id="5562739at2759"/>
<organism evidence="2 3">
    <name type="scientific">Carnegiea gigantea</name>
    <dbReference type="NCBI Taxonomy" id="171969"/>
    <lineage>
        <taxon>Eukaryota</taxon>
        <taxon>Viridiplantae</taxon>
        <taxon>Streptophyta</taxon>
        <taxon>Embryophyta</taxon>
        <taxon>Tracheophyta</taxon>
        <taxon>Spermatophyta</taxon>
        <taxon>Magnoliopsida</taxon>
        <taxon>eudicotyledons</taxon>
        <taxon>Gunneridae</taxon>
        <taxon>Pentapetalae</taxon>
        <taxon>Caryophyllales</taxon>
        <taxon>Cactineae</taxon>
        <taxon>Cactaceae</taxon>
        <taxon>Cactoideae</taxon>
        <taxon>Echinocereeae</taxon>
        <taxon>Carnegiea</taxon>
    </lineage>
</organism>